<dbReference type="InterPro" id="IPR024320">
    <property type="entry name" value="LPG_synthase_C"/>
</dbReference>
<dbReference type="PANTHER" id="PTHR34697:SF2">
    <property type="entry name" value="PHOSPHATIDYLGLYCEROL LYSYLTRANSFERASE"/>
    <property type="match status" value="1"/>
</dbReference>
<protein>
    <submittedName>
        <fullName evidence="7">DUF2156 domain-containing protein</fullName>
    </submittedName>
</protein>
<keyword evidence="2" id="KW-1003">Cell membrane</keyword>
<dbReference type="PANTHER" id="PTHR34697">
    <property type="entry name" value="PHOSPHATIDYLGLYCEROL LYSYLTRANSFERASE"/>
    <property type="match status" value="1"/>
</dbReference>
<sequence length="326" mass="37506">METGSRLRPHPARRIEQLRHYGSFSLAYSTLQAGLKYYETDDGYLAYAMYLGAPFVLADPVAPTPVWPQLVGRFLKEYPHSCFCQVSRPMAALLVRHGYAVNEFGTDFQLQIPTYTFSGTNKFHIRYAERVLPRSGFRIAELPEAVVCWASVRRVSDHWKLGRRNQTRETTFLSRPIVFAEEADTRKFFVFGPEGVVAFVFFDPIYRAGEVVGYLSNAKRYLDTAPEGFDYAVTKFALEVFRREGKTLLHLGAAPFHGVTDCEFPANPVISWLSRFLYPRKWLYNFKGIAEHKVRYRGEAEKIYIATRKQFPVIELIRLARVCNAL</sequence>
<dbReference type="InterPro" id="IPR051211">
    <property type="entry name" value="PG_lysyltransferase"/>
</dbReference>
<evidence type="ECO:0000259" key="6">
    <source>
        <dbReference type="Pfam" id="PF09924"/>
    </source>
</evidence>
<name>A0ABU5FDA8_9BACT</name>
<comment type="caution">
    <text evidence="7">The sequence shown here is derived from an EMBL/GenBank/DDBJ whole genome shotgun (WGS) entry which is preliminary data.</text>
</comment>
<evidence type="ECO:0000313" key="7">
    <source>
        <dbReference type="EMBL" id="MDY3563774.1"/>
    </source>
</evidence>
<keyword evidence="8" id="KW-1185">Reference proteome</keyword>
<feature type="domain" description="Phosphatidylglycerol lysyltransferase C-terminal" evidence="6">
    <location>
        <begin position="17"/>
        <end position="306"/>
    </location>
</feature>
<evidence type="ECO:0000256" key="2">
    <source>
        <dbReference type="ARBA" id="ARBA00022475"/>
    </source>
</evidence>
<evidence type="ECO:0000256" key="4">
    <source>
        <dbReference type="ARBA" id="ARBA00022989"/>
    </source>
</evidence>
<dbReference type="Pfam" id="PF09924">
    <property type="entry name" value="LPG_synthase_C"/>
    <property type="match status" value="1"/>
</dbReference>
<evidence type="ECO:0000313" key="8">
    <source>
        <dbReference type="Proteomes" id="UP001272242"/>
    </source>
</evidence>
<comment type="subcellular location">
    <subcellularLocation>
        <location evidence="1">Cell membrane</location>
        <topology evidence="1">Multi-pass membrane protein</topology>
    </subcellularLocation>
</comment>
<keyword evidence="3" id="KW-0812">Transmembrane</keyword>
<keyword evidence="5" id="KW-0472">Membrane</keyword>
<keyword evidence="4" id="KW-1133">Transmembrane helix</keyword>
<organism evidence="7 8">
    <name type="scientific">Gemmata algarum</name>
    <dbReference type="NCBI Taxonomy" id="2975278"/>
    <lineage>
        <taxon>Bacteria</taxon>
        <taxon>Pseudomonadati</taxon>
        <taxon>Planctomycetota</taxon>
        <taxon>Planctomycetia</taxon>
        <taxon>Gemmatales</taxon>
        <taxon>Gemmataceae</taxon>
        <taxon>Gemmata</taxon>
    </lineage>
</organism>
<dbReference type="RefSeq" id="WP_320689913.1">
    <property type="nucleotide sequence ID" value="NZ_JAXBLV010000250.1"/>
</dbReference>
<dbReference type="EMBL" id="JAXBLV010000250">
    <property type="protein sequence ID" value="MDY3563774.1"/>
    <property type="molecule type" value="Genomic_DNA"/>
</dbReference>
<accession>A0ABU5FDA8</accession>
<reference evidence="8" key="1">
    <citation type="journal article" date="2023" name="Mar. Drugs">
        <title>Gemmata algarum, a Novel Planctomycete Isolated from an Algal Mat, Displays Antimicrobial Activity.</title>
        <authorList>
            <person name="Kumar G."/>
            <person name="Kallscheuer N."/>
            <person name="Kashif M."/>
            <person name="Ahamad S."/>
            <person name="Jagadeeshwari U."/>
            <person name="Pannikurungottu S."/>
            <person name="Haufschild T."/>
            <person name="Kabuu M."/>
            <person name="Sasikala C."/>
            <person name="Jogler C."/>
            <person name="Ramana C."/>
        </authorList>
    </citation>
    <scope>NUCLEOTIDE SEQUENCE [LARGE SCALE GENOMIC DNA]</scope>
    <source>
        <strain evidence="8">JC673</strain>
    </source>
</reference>
<evidence type="ECO:0000256" key="3">
    <source>
        <dbReference type="ARBA" id="ARBA00022692"/>
    </source>
</evidence>
<dbReference type="Proteomes" id="UP001272242">
    <property type="component" value="Unassembled WGS sequence"/>
</dbReference>
<evidence type="ECO:0000256" key="5">
    <source>
        <dbReference type="ARBA" id="ARBA00023136"/>
    </source>
</evidence>
<gene>
    <name evidence="7" type="ORF">R5W23_005396</name>
</gene>
<evidence type="ECO:0000256" key="1">
    <source>
        <dbReference type="ARBA" id="ARBA00004651"/>
    </source>
</evidence>
<proteinExistence type="predicted"/>